<dbReference type="EMBL" id="UGMS01000004">
    <property type="protein sequence ID" value="STW80102.1"/>
    <property type="molecule type" value="Genomic_DNA"/>
</dbReference>
<feature type="transmembrane region" description="Helical" evidence="1">
    <location>
        <begin position="35"/>
        <end position="54"/>
    </location>
</feature>
<evidence type="ECO:0000313" key="3">
    <source>
        <dbReference type="Proteomes" id="UP000254863"/>
    </source>
</evidence>
<keyword evidence="1" id="KW-0472">Membrane</keyword>
<protein>
    <submittedName>
        <fullName evidence="2">Uncharacterized protein</fullName>
    </submittedName>
</protein>
<keyword evidence="1" id="KW-1133">Transmembrane helix</keyword>
<comment type="caution">
    <text evidence="2">The sequence shown here is derived from an EMBL/GenBank/DDBJ whole genome shotgun (WGS) entry which is preliminary data.</text>
</comment>
<accession>A0A7H4PNX9</accession>
<dbReference type="AlphaFoldDB" id="A0A7H4PNX9"/>
<evidence type="ECO:0000256" key="1">
    <source>
        <dbReference type="SAM" id="Phobius"/>
    </source>
</evidence>
<evidence type="ECO:0000313" key="2">
    <source>
        <dbReference type="EMBL" id="STW80102.1"/>
    </source>
</evidence>
<sequence length="62" mass="7196">MMLILCSVIMSSGVSKISIKFLVWQYHKPETETRSFSWVTGITILGFLICFTIIKFKNFVNF</sequence>
<organism evidence="2 3">
    <name type="scientific">Klebsiella michiganensis</name>
    <dbReference type="NCBI Taxonomy" id="1134687"/>
    <lineage>
        <taxon>Bacteria</taxon>
        <taxon>Pseudomonadati</taxon>
        <taxon>Pseudomonadota</taxon>
        <taxon>Gammaproteobacteria</taxon>
        <taxon>Enterobacterales</taxon>
        <taxon>Enterobacteriaceae</taxon>
        <taxon>Klebsiella/Raoultella group</taxon>
        <taxon>Klebsiella</taxon>
    </lineage>
</organism>
<dbReference type="Proteomes" id="UP000254863">
    <property type="component" value="Unassembled WGS sequence"/>
</dbReference>
<reference evidence="2 3" key="1">
    <citation type="submission" date="2018-06" db="EMBL/GenBank/DDBJ databases">
        <authorList>
            <consortium name="Pathogen Informatics"/>
            <person name="Doyle S."/>
        </authorList>
    </citation>
    <scope>NUCLEOTIDE SEQUENCE [LARGE SCALE GENOMIC DNA]</scope>
    <source>
        <strain evidence="2 3">NCTC11685</strain>
    </source>
</reference>
<keyword evidence="1" id="KW-0812">Transmembrane</keyword>
<proteinExistence type="predicted"/>
<name>A0A7H4PNX9_9ENTR</name>
<gene>
    <name evidence="2" type="ORF">NCTC11685_07457</name>
</gene>